<dbReference type="OrthoDB" id="5995614at2"/>
<reference evidence="2 5" key="2">
    <citation type="submission" date="2024-11" db="EMBL/GenBank/DDBJ databases">
        <title>Genome sequencing of Xanthomonas codiaei.</title>
        <authorList>
            <person name="Studholme D.J."/>
        </authorList>
    </citation>
    <scope>NUCLEOTIDE SEQUENCE [LARGE SCALE GENOMIC DNA]</scope>
    <source>
        <strain evidence="2 5">NCPPB 4350</strain>
    </source>
</reference>
<gene>
    <name evidence="2" type="ORF">ACI6Q5_01065</name>
    <name evidence="3" type="ORF">XcodCFBP4690_00540</name>
</gene>
<feature type="chain" id="PRO_5015729473" evidence="1">
    <location>
        <begin position="34"/>
        <end position="264"/>
    </location>
</feature>
<sequence>MIVQTLKGREAMRSHLAVALTVVALLTAPGAHAAPPAENDALLQWSQPGDCGRQRVRKADPSSVFDAVSIREQTERYLGLLSEVTAGNRTALKLTHLCTAFGVDFVQGLLPPARAEPWNPSPQQPIGQVFTAFTQEAGTPYQQRIEVTYRPGGLSFSLFTTVDGTGDSDASDKHDSMQRDMGQHCPLRLSELIQRMTRAGFVGEYTGLQAPDEELAIFDDGVGISFRRGNEKTVVDATLQGRFVDQRASPGTSCVASISLATWD</sequence>
<reference evidence="3 4" key="1">
    <citation type="submission" date="2016-08" db="EMBL/GenBank/DDBJ databases">
        <authorList>
            <person name="Seilhamer J.J."/>
        </authorList>
    </citation>
    <scope>NUCLEOTIDE SEQUENCE [LARGE SCALE GENOMIC DNA]</scope>
    <source>
        <strain evidence="3 4">CFBP4690</strain>
    </source>
</reference>
<feature type="signal peptide" evidence="1">
    <location>
        <begin position="1"/>
        <end position="33"/>
    </location>
</feature>
<dbReference type="AlphaFoldDB" id="A0A2S7CYX2"/>
<evidence type="ECO:0000313" key="5">
    <source>
        <dbReference type="Proteomes" id="UP001637990"/>
    </source>
</evidence>
<name>A0A2S7CYX2_9XANT</name>
<comment type="caution">
    <text evidence="3">The sequence shown here is derived from an EMBL/GenBank/DDBJ whole genome shotgun (WGS) entry which is preliminary data.</text>
</comment>
<keyword evidence="1" id="KW-0732">Signal</keyword>
<evidence type="ECO:0000256" key="1">
    <source>
        <dbReference type="SAM" id="SignalP"/>
    </source>
</evidence>
<proteinExistence type="predicted"/>
<keyword evidence="5" id="KW-1185">Reference proteome</keyword>
<organism evidence="3 4">
    <name type="scientific">Xanthomonas codiaei</name>
    <dbReference type="NCBI Taxonomy" id="56463"/>
    <lineage>
        <taxon>Bacteria</taxon>
        <taxon>Pseudomonadati</taxon>
        <taxon>Pseudomonadota</taxon>
        <taxon>Gammaproteobacteria</taxon>
        <taxon>Lysobacterales</taxon>
        <taxon>Lysobacteraceae</taxon>
        <taxon>Xanthomonas</taxon>
    </lineage>
</organism>
<dbReference type="Proteomes" id="UP000237872">
    <property type="component" value="Unassembled WGS sequence"/>
</dbReference>
<accession>A0A2S7CYX2</accession>
<protein>
    <submittedName>
        <fullName evidence="3">Uncharacterized protein</fullName>
    </submittedName>
</protein>
<dbReference type="EMBL" id="JBJGBS010000003">
    <property type="protein sequence ID" value="MFO3703589.1"/>
    <property type="molecule type" value="Genomic_DNA"/>
</dbReference>
<evidence type="ECO:0000313" key="4">
    <source>
        <dbReference type="Proteomes" id="UP000237872"/>
    </source>
</evidence>
<evidence type="ECO:0000313" key="3">
    <source>
        <dbReference type="EMBL" id="PPU66669.1"/>
    </source>
</evidence>
<dbReference type="RefSeq" id="WP_104539123.1">
    <property type="nucleotide sequence ID" value="NZ_JBJGBS010000003.1"/>
</dbReference>
<dbReference type="EMBL" id="MDEC01000001">
    <property type="protein sequence ID" value="PPU66669.1"/>
    <property type="molecule type" value="Genomic_DNA"/>
</dbReference>
<evidence type="ECO:0000313" key="2">
    <source>
        <dbReference type="EMBL" id="MFO3703589.1"/>
    </source>
</evidence>
<dbReference type="Proteomes" id="UP001637990">
    <property type="component" value="Unassembled WGS sequence"/>
</dbReference>